<organism evidence="3 4">
    <name type="scientific">Carnegiea gigantea</name>
    <dbReference type="NCBI Taxonomy" id="171969"/>
    <lineage>
        <taxon>Eukaryota</taxon>
        <taxon>Viridiplantae</taxon>
        <taxon>Streptophyta</taxon>
        <taxon>Embryophyta</taxon>
        <taxon>Tracheophyta</taxon>
        <taxon>Spermatophyta</taxon>
        <taxon>Magnoliopsida</taxon>
        <taxon>eudicotyledons</taxon>
        <taxon>Gunneridae</taxon>
        <taxon>Pentapetalae</taxon>
        <taxon>Caryophyllales</taxon>
        <taxon>Cactineae</taxon>
        <taxon>Cactaceae</taxon>
        <taxon>Cactoideae</taxon>
        <taxon>Echinocereeae</taxon>
        <taxon>Carnegiea</taxon>
    </lineage>
</organism>
<reference evidence="3" key="1">
    <citation type="submission" date="2022-04" db="EMBL/GenBank/DDBJ databases">
        <title>Carnegiea gigantea Genome sequencing and assembly v2.</title>
        <authorList>
            <person name="Copetti D."/>
            <person name="Sanderson M.J."/>
            <person name="Burquez A."/>
            <person name="Wojciechowski M.F."/>
        </authorList>
    </citation>
    <scope>NUCLEOTIDE SEQUENCE</scope>
    <source>
        <strain evidence="3">SGP5-SGP5p</strain>
        <tissue evidence="3">Aerial part</tissue>
    </source>
</reference>
<dbReference type="InterPro" id="IPR000623">
    <property type="entry name" value="Shikimate_kinase/TSH1"/>
</dbReference>
<dbReference type="HAMAP" id="MF_00109">
    <property type="entry name" value="Shikimate_kinase"/>
    <property type="match status" value="1"/>
</dbReference>
<dbReference type="Proteomes" id="UP001153076">
    <property type="component" value="Unassembled WGS sequence"/>
</dbReference>
<accession>A0A9Q1JG44</accession>
<dbReference type="FunFam" id="3.40.50.300:FF:001033">
    <property type="entry name" value="Shikimate kinase 2, chloroplastic"/>
    <property type="match status" value="1"/>
</dbReference>
<dbReference type="GO" id="GO:0005829">
    <property type="term" value="C:cytosol"/>
    <property type="evidence" value="ECO:0007669"/>
    <property type="project" value="TreeGrafter"/>
</dbReference>
<dbReference type="OrthoDB" id="197068at2759"/>
<gene>
    <name evidence="3" type="ORF">Cgig2_025111</name>
</gene>
<dbReference type="InterPro" id="IPR031322">
    <property type="entry name" value="Shikimate/glucono_kinase"/>
</dbReference>
<keyword evidence="4" id="KW-1185">Reference proteome</keyword>
<comment type="similarity">
    <text evidence="2">Belongs to the shikimate kinase family.</text>
</comment>
<dbReference type="EMBL" id="JAKOGI010002018">
    <property type="protein sequence ID" value="KAJ8423242.1"/>
    <property type="molecule type" value="Genomic_DNA"/>
</dbReference>
<dbReference type="AlphaFoldDB" id="A0A9Q1JG44"/>
<dbReference type="SUPFAM" id="SSF52540">
    <property type="entry name" value="P-loop containing nucleoside triphosphate hydrolases"/>
    <property type="match status" value="1"/>
</dbReference>
<protein>
    <recommendedName>
        <fullName evidence="5">Inactive shikimate kinase like 1, chloroplastic</fullName>
    </recommendedName>
</protein>
<dbReference type="PRINTS" id="PR01100">
    <property type="entry name" value="SHIKIMTKNASE"/>
</dbReference>
<evidence type="ECO:0000313" key="4">
    <source>
        <dbReference type="Proteomes" id="UP001153076"/>
    </source>
</evidence>
<dbReference type="InterPro" id="IPR027417">
    <property type="entry name" value="P-loop_NTPase"/>
</dbReference>
<evidence type="ECO:0000256" key="1">
    <source>
        <dbReference type="ARBA" id="ARBA00004229"/>
    </source>
</evidence>
<evidence type="ECO:0000313" key="3">
    <source>
        <dbReference type="EMBL" id="KAJ8423242.1"/>
    </source>
</evidence>
<name>A0A9Q1JG44_9CARY</name>
<comment type="subcellular location">
    <subcellularLocation>
        <location evidence="1">Plastid</location>
        <location evidence="1">Chloroplast</location>
    </subcellularLocation>
</comment>
<evidence type="ECO:0008006" key="5">
    <source>
        <dbReference type="Google" id="ProtNLM"/>
    </source>
</evidence>
<evidence type="ECO:0000256" key="2">
    <source>
        <dbReference type="ARBA" id="ARBA00006997"/>
    </source>
</evidence>
<dbReference type="PANTHER" id="PTHR21087">
    <property type="entry name" value="SHIKIMATE KINASE"/>
    <property type="match status" value="1"/>
</dbReference>
<dbReference type="Gene3D" id="3.40.50.300">
    <property type="entry name" value="P-loop containing nucleotide triphosphate hydrolases"/>
    <property type="match status" value="1"/>
</dbReference>
<proteinExistence type="inferred from homology"/>
<comment type="caution">
    <text evidence="3">The sequence shown here is derived from an EMBL/GenBank/DDBJ whole genome shotgun (WGS) entry which is preliminary data.</text>
</comment>
<dbReference type="Pfam" id="PF01202">
    <property type="entry name" value="SKI"/>
    <property type="match status" value="1"/>
</dbReference>
<dbReference type="PANTHER" id="PTHR21087:SF4">
    <property type="entry name" value="INACTIVE SHIKIMATE KINASE LIKE 1, CHLOROPLASTIC-RELATED"/>
    <property type="match status" value="1"/>
</dbReference>
<sequence>MEISPAIHSISSNAASTQFLHPRLEFQLPFFSRASTTSRSNCPLCTSLSSSALRQKASICSHKWPQRLTTTRALYDETASTADTVTERANADPPLAVKKIAAELHAGLKGTSIFLVGMNSAMKTSVGKLIADVLRYYYFDSDSVVEEVAGEDPSGKSFKERDEDGFCESETEVLRQLSSMGWLVVNAGNGAVQSSTNLALLRHGISVWLDFPLDMIANGLIGDDGQSTPDSFSEALSCLTKLYEENRAGYAIADATISLQSTLSALI</sequence>
<dbReference type="GO" id="GO:0009507">
    <property type="term" value="C:chloroplast"/>
    <property type="evidence" value="ECO:0007669"/>
    <property type="project" value="UniProtKB-SubCell"/>
</dbReference>